<evidence type="ECO:0000256" key="1">
    <source>
        <dbReference type="SAM" id="MobiDB-lite"/>
    </source>
</evidence>
<feature type="region of interest" description="Disordered" evidence="1">
    <location>
        <begin position="185"/>
        <end position="205"/>
    </location>
</feature>
<evidence type="ECO:0000313" key="3">
    <source>
        <dbReference type="EMBL" id="TWT19236.1"/>
    </source>
</evidence>
<dbReference type="EMBL" id="VOHK01000005">
    <property type="protein sequence ID" value="TWT19236.1"/>
    <property type="molecule type" value="Genomic_DNA"/>
</dbReference>
<proteinExistence type="predicted"/>
<dbReference type="AlphaFoldDB" id="A0A5C5TZS7"/>
<evidence type="ECO:0000256" key="2">
    <source>
        <dbReference type="SAM" id="SignalP"/>
    </source>
</evidence>
<feature type="chain" id="PRO_5022882262" evidence="2">
    <location>
        <begin position="25"/>
        <end position="412"/>
    </location>
</feature>
<feature type="compositionally biased region" description="Basic and acidic residues" evidence="1">
    <location>
        <begin position="388"/>
        <end position="401"/>
    </location>
</feature>
<feature type="region of interest" description="Disordered" evidence="1">
    <location>
        <begin position="377"/>
        <end position="412"/>
    </location>
</feature>
<keyword evidence="2" id="KW-0732">Signal</keyword>
<dbReference type="OrthoDB" id="5971789at2"/>
<comment type="caution">
    <text evidence="3">The sequence shown here is derived from an EMBL/GenBank/DDBJ whole genome shotgun (WGS) entry which is preliminary data.</text>
</comment>
<dbReference type="RefSeq" id="WP_146388352.1">
    <property type="nucleotide sequence ID" value="NZ_VOHK01000005.1"/>
</dbReference>
<gene>
    <name evidence="3" type="ORF">FQY83_12825</name>
</gene>
<reference evidence="3 4" key="1">
    <citation type="journal article" date="2008" name="Int. J. Syst. Evol. Microbiol.">
        <title>Luteimonas marina sp. nov., isolated from seawater.</title>
        <authorList>
            <person name="Baik K.S."/>
            <person name="Park S.C."/>
            <person name="Kim M.S."/>
            <person name="Kim E.M."/>
            <person name="Park C."/>
            <person name="Chun J."/>
            <person name="Seong C.N."/>
        </authorList>
    </citation>
    <scope>NUCLEOTIDE SEQUENCE [LARGE SCALE GENOMIC DNA]</scope>
    <source>
        <strain evidence="3 4">FR1330</strain>
    </source>
</reference>
<feature type="signal peptide" evidence="2">
    <location>
        <begin position="1"/>
        <end position="24"/>
    </location>
</feature>
<name>A0A5C5TZS7_9GAMM</name>
<organism evidence="3 4">
    <name type="scientific">Luteimonas marina</name>
    <dbReference type="NCBI Taxonomy" id="488485"/>
    <lineage>
        <taxon>Bacteria</taxon>
        <taxon>Pseudomonadati</taxon>
        <taxon>Pseudomonadota</taxon>
        <taxon>Gammaproteobacteria</taxon>
        <taxon>Lysobacterales</taxon>
        <taxon>Lysobacteraceae</taxon>
        <taxon>Luteimonas</taxon>
    </lineage>
</organism>
<keyword evidence="4" id="KW-1185">Reference proteome</keyword>
<evidence type="ECO:0000313" key="4">
    <source>
        <dbReference type="Proteomes" id="UP000319980"/>
    </source>
</evidence>
<sequence length="412" mass="44194">MPTFRRHLPLAIATALLVAIPASAQKSAVETQVWIDVATHDLVGMPDMGPVGGLARAMTARGRPRGYPQSRNIPADMGKVLDIAMHNTLRPGVAAEQLVPAGLGVGKSIPLLPPPPGERSEGGEDSTLPEVEVTLHQYWGCGAAVRAGQPKTMTLRIRSGKAGVDGSIAPGLFVPDRDIDSDPKYALWPNRKNAGRPSDGSSMVGEHRITGPGVPESLVFKLGPEADFMPGIQLETRGETSDSILTSWQPVDRARAYFLQAVAMQDEHNYVFWSSAEVPGAGYELVNYLTGSYIDKWLKQKVLLAPSTTSCAIPKGIFAATKQAGEERGVAGLNMIAYGPETNITWPPRPADPKQPWDPEWNVRVRTKATATALLGVDFSGMEGAEPDGGREPSKPEEGKGKKLLRGLLRSF</sequence>
<accession>A0A5C5TZS7</accession>
<dbReference type="Proteomes" id="UP000319980">
    <property type="component" value="Unassembled WGS sequence"/>
</dbReference>
<protein>
    <submittedName>
        <fullName evidence="3">Uncharacterized protein</fullName>
    </submittedName>
</protein>